<organism evidence="1 3">
    <name type="scientific">Effrenium voratum</name>
    <dbReference type="NCBI Taxonomy" id="2562239"/>
    <lineage>
        <taxon>Eukaryota</taxon>
        <taxon>Sar</taxon>
        <taxon>Alveolata</taxon>
        <taxon>Dinophyceae</taxon>
        <taxon>Suessiales</taxon>
        <taxon>Symbiodiniaceae</taxon>
        <taxon>Effrenium</taxon>
    </lineage>
</organism>
<dbReference type="AlphaFoldDB" id="A0AA36I9I4"/>
<name>A0AA36I9I4_9DINO</name>
<accession>A0AA36I9I4</accession>
<sequence>MNLRLAMASLVPSSPPARQAAVLVQRRWRRHPKGGIHGPQFHRFPTEVKMNWPPKDRSKLFLLPDSKRLLCVAKGWYYPDGITGRDKKETSVVLSFASKNKHNHMDSLTVQEVQKLWELAPDIQAQFKECEAKLEEETELNVQRAHVCK</sequence>
<dbReference type="EMBL" id="CAUJNA010001959">
    <property type="protein sequence ID" value="CAJ1389871.1"/>
    <property type="molecule type" value="Genomic_DNA"/>
</dbReference>
<protein>
    <submittedName>
        <fullName evidence="1">Uncharacterized protein</fullName>
    </submittedName>
</protein>
<evidence type="ECO:0000313" key="1">
    <source>
        <dbReference type="EMBL" id="CAJ1383562.1"/>
    </source>
</evidence>
<reference evidence="1" key="1">
    <citation type="submission" date="2023-08" db="EMBL/GenBank/DDBJ databases">
        <authorList>
            <person name="Chen Y."/>
            <person name="Shah S."/>
            <person name="Dougan E. K."/>
            <person name="Thang M."/>
            <person name="Chan C."/>
        </authorList>
    </citation>
    <scope>NUCLEOTIDE SEQUENCE</scope>
</reference>
<dbReference type="EMBL" id="CAUJNA010001025">
    <property type="protein sequence ID" value="CAJ1383562.1"/>
    <property type="molecule type" value="Genomic_DNA"/>
</dbReference>
<evidence type="ECO:0000313" key="2">
    <source>
        <dbReference type="EMBL" id="CAJ1389871.1"/>
    </source>
</evidence>
<dbReference type="Proteomes" id="UP001178507">
    <property type="component" value="Unassembled WGS sequence"/>
</dbReference>
<gene>
    <name evidence="1" type="ORF">EVOR1521_LOCUS10658</name>
    <name evidence="2" type="ORF">EVOR1521_LOCUS15408</name>
</gene>
<proteinExistence type="predicted"/>
<keyword evidence="3" id="KW-1185">Reference proteome</keyword>
<comment type="caution">
    <text evidence="1">The sequence shown here is derived from an EMBL/GenBank/DDBJ whole genome shotgun (WGS) entry which is preliminary data.</text>
</comment>
<evidence type="ECO:0000313" key="3">
    <source>
        <dbReference type="Proteomes" id="UP001178507"/>
    </source>
</evidence>